<feature type="coiled-coil region" evidence="5">
    <location>
        <begin position="873"/>
        <end position="928"/>
    </location>
</feature>
<evidence type="ECO:0000256" key="3">
    <source>
        <dbReference type="ARBA" id="ARBA00023212"/>
    </source>
</evidence>
<evidence type="ECO:0000256" key="1">
    <source>
        <dbReference type="ARBA" id="ARBA00004114"/>
    </source>
</evidence>
<organism evidence="7 8">
    <name type="scientific">Plutella xylostella</name>
    <name type="common">Diamondback moth</name>
    <name type="synonym">Plutella maculipennis</name>
    <dbReference type="NCBI Taxonomy" id="51655"/>
    <lineage>
        <taxon>Eukaryota</taxon>
        <taxon>Metazoa</taxon>
        <taxon>Ecdysozoa</taxon>
        <taxon>Arthropoda</taxon>
        <taxon>Hexapoda</taxon>
        <taxon>Insecta</taxon>
        <taxon>Pterygota</taxon>
        <taxon>Neoptera</taxon>
        <taxon>Endopterygota</taxon>
        <taxon>Lepidoptera</taxon>
        <taxon>Glossata</taxon>
        <taxon>Ditrysia</taxon>
        <taxon>Yponomeutoidea</taxon>
        <taxon>Plutellidae</taxon>
        <taxon>Plutella</taxon>
    </lineage>
</organism>
<feature type="compositionally biased region" description="Acidic residues" evidence="6">
    <location>
        <begin position="1051"/>
        <end position="1060"/>
    </location>
</feature>
<feature type="coiled-coil region" evidence="5">
    <location>
        <begin position="484"/>
        <end position="511"/>
    </location>
</feature>
<evidence type="ECO:0000313" key="8">
    <source>
        <dbReference type="Proteomes" id="UP000823941"/>
    </source>
</evidence>
<dbReference type="Gene3D" id="1.10.287.1490">
    <property type="match status" value="1"/>
</dbReference>
<sequence length="1083" mass="126381">MSERYSSLKHKLQDLGYNNHLPQDAVPVVECILADLLQTTRSLQHYMDLSKETLKQRDTLMLEVEPYKRDNAKLIQENNQLHQEVMQIKELNTKISRDSKRKLKSLSEEVIKKDATITKLQHEVRDLSLRGLCAGTFSSRNKCRRKNAEDDTYGTCVLECKDKYDRDVLELNDKLKSLEDINSELSDEINLLKSKVEHRDNEIVRLNMLLQGGRPLTLDSCKSSEGGHVDAIKENQELEAINKVLKKEIDIGLEKQHEAMLRALNLADKNKALQEELKKVDLLALKVEEDCNKRLSTLINEVNCLQNKVEELNRKNVQLENELTRKAFRSPRNEIVEEKLNACLKQNDCLQDEMKNLQELNKKLQEKVLLISKENQEFNSSRTQETEKIKYATKSELQDLLESERKMHEKYMSNIEERISETVTVLNSHLAKCKGSEKATSTPSNHFVRDLQMKLCESEQKILMLKKERDDLLKKFSSGDHMHSQNFKDVIKQLNDENAELSKENIFLSQQLNHYKTIGTYKEPRPDYGMQKDMENLKLESEKLISDIYMLRKDKQEYNIRYKEAMDLVERYKRDLASKQEEINILQEENNSYKTSHRTGKASADHLREECNFLREQIKRMQSDVIKEKTMANQIKNIQLETERSSHEIQNDLMSLQKKHSIAKDTIESLERKCKDLQSEVLSLNSEKSNLIENIKRVDQERDKVVIELDNKAESHCVLEQKLKSQTYEISKLEQQLSDMKRMLNMNKVAEHKVVDYESQIKFLNGEIARLTHQLDNAVIENKHLQNSLADANGALKINKIEHDKSRKEAAELRQQLQHYVVEIKRIEELLSHKEAERSDMLEHFASLSVEANILENTNHSLESESASKSMQLQSYVIKIQELESKILDKESKLDSQSAHITELTCKISRLEKEVSLLTEEKYVLEQNVDHLKQMCSNMQTDKKVVADTDSELKLYETKIKSLTTRKSKLERDNEELSEKLKVTERLLSNTRKEVIELKLALQDATAETQSLHERVNSMSRREMQIHEVHEQTLTKDEYHVPFGMEEEILEKINEEDDNDKDSVQSEESFRRRFSKYTHGSTL</sequence>
<name>A0ABQ7PSN2_PLUXY</name>
<protein>
    <recommendedName>
        <fullName evidence="9">Centrosomal protein of 135 kDa</fullName>
    </recommendedName>
</protein>
<dbReference type="Proteomes" id="UP000823941">
    <property type="component" value="Chromosome 29"/>
</dbReference>
<evidence type="ECO:0000256" key="6">
    <source>
        <dbReference type="SAM" id="MobiDB-lite"/>
    </source>
</evidence>
<accession>A0ABQ7PSN2</accession>
<proteinExistence type="inferred from homology"/>
<feature type="coiled-coil region" evidence="5">
    <location>
        <begin position="653"/>
        <end position="837"/>
    </location>
</feature>
<feature type="coiled-coil region" evidence="5">
    <location>
        <begin position="228"/>
        <end position="377"/>
    </location>
</feature>
<evidence type="ECO:0008006" key="9">
    <source>
        <dbReference type="Google" id="ProtNLM"/>
    </source>
</evidence>
<dbReference type="EMBL" id="JAHIBW010000029">
    <property type="protein sequence ID" value="KAG7295975.1"/>
    <property type="molecule type" value="Genomic_DNA"/>
</dbReference>
<feature type="coiled-coil region" evidence="5">
    <location>
        <begin position="161"/>
        <end position="195"/>
    </location>
</feature>
<comment type="caution">
    <text evidence="7">The sequence shown here is derived from an EMBL/GenBank/DDBJ whole genome shotgun (WGS) entry which is preliminary data.</text>
</comment>
<feature type="coiled-coil region" evidence="5">
    <location>
        <begin position="71"/>
        <end position="123"/>
    </location>
</feature>
<evidence type="ECO:0000313" key="7">
    <source>
        <dbReference type="EMBL" id="KAG7295975.1"/>
    </source>
</evidence>
<dbReference type="PANTHER" id="PTHR20544:SF0">
    <property type="entry name" value="NUCLEOPROTEIN TPR_MLP1 DOMAIN-CONTAINING PROTEIN"/>
    <property type="match status" value="1"/>
</dbReference>
<feature type="coiled-coil region" evidence="5">
    <location>
        <begin position="555"/>
        <end position="624"/>
    </location>
</feature>
<keyword evidence="3" id="KW-0206">Cytoskeleton</keyword>
<keyword evidence="5" id="KW-0175">Coiled coil</keyword>
<dbReference type="SUPFAM" id="SSF57997">
    <property type="entry name" value="Tropomyosin"/>
    <property type="match status" value="1"/>
</dbReference>
<feature type="region of interest" description="Disordered" evidence="6">
    <location>
        <begin position="1051"/>
        <end position="1083"/>
    </location>
</feature>
<reference evidence="7 8" key="1">
    <citation type="submission" date="2021-06" db="EMBL/GenBank/DDBJ databases">
        <title>A haploid diamondback moth (Plutella xylostella L.) genome assembly resolves 31 chromosomes and identifies a diamide resistance mutation.</title>
        <authorList>
            <person name="Ward C.M."/>
            <person name="Perry K.D."/>
            <person name="Baker G."/>
            <person name="Powis K."/>
            <person name="Heckel D.G."/>
            <person name="Baxter S.W."/>
        </authorList>
    </citation>
    <scope>NUCLEOTIDE SEQUENCE [LARGE SCALE GENOMIC DNA]</scope>
    <source>
        <strain evidence="7 8">LV</strain>
        <tissue evidence="7">Single pupa</tissue>
    </source>
</reference>
<feature type="coiled-coil region" evidence="5">
    <location>
        <begin position="953"/>
        <end position="1008"/>
    </location>
</feature>
<comment type="similarity">
    <text evidence="4">Belongs to the CEP135/TSGA10 family.</text>
</comment>
<keyword evidence="8" id="KW-1185">Reference proteome</keyword>
<gene>
    <name evidence="7" type="ORF">JYU34_021067</name>
</gene>
<evidence type="ECO:0000256" key="5">
    <source>
        <dbReference type="SAM" id="Coils"/>
    </source>
</evidence>
<evidence type="ECO:0000256" key="4">
    <source>
        <dbReference type="ARBA" id="ARBA00038123"/>
    </source>
</evidence>
<dbReference type="PANTHER" id="PTHR20544">
    <property type="entry name" value="CENTROSOMAL PROTEIN CEP135"/>
    <property type="match status" value="1"/>
</dbReference>
<keyword evidence="2" id="KW-0963">Cytoplasm</keyword>
<comment type="subcellular location">
    <subcellularLocation>
        <location evidence="1">Cytoplasm</location>
        <location evidence="1">Cytoskeleton</location>
        <location evidence="1">Microtubule organizing center</location>
        <location evidence="1">Centrosome</location>
        <location evidence="1">Centriole</location>
    </subcellularLocation>
</comment>
<evidence type="ECO:0000256" key="2">
    <source>
        <dbReference type="ARBA" id="ARBA00022490"/>
    </source>
</evidence>
<feature type="compositionally biased region" description="Basic and acidic residues" evidence="6">
    <location>
        <begin position="1061"/>
        <end position="1071"/>
    </location>
</feature>
<dbReference type="InterPro" id="IPR051877">
    <property type="entry name" value="Centriole_BasalBody_StrucProt"/>
</dbReference>